<evidence type="ECO:0000256" key="3">
    <source>
        <dbReference type="RuleBase" id="RU003690"/>
    </source>
</evidence>
<dbReference type="PANTHER" id="PTHR10353:SF310">
    <property type="entry name" value="BETA-GLUCOSIDASE 42"/>
    <property type="match status" value="1"/>
</dbReference>
<evidence type="ECO:0000313" key="4">
    <source>
        <dbReference type="EMBL" id="PON37122.1"/>
    </source>
</evidence>
<keyword evidence="5" id="KW-1185">Reference proteome</keyword>
<evidence type="ECO:0000256" key="1">
    <source>
        <dbReference type="ARBA" id="ARBA00010838"/>
    </source>
</evidence>
<dbReference type="InterPro" id="IPR033132">
    <property type="entry name" value="GH_1_N_CS"/>
</dbReference>
<dbReference type="AlphaFoldDB" id="A0A2P5AKP9"/>
<dbReference type="GO" id="GO:0008422">
    <property type="term" value="F:beta-glucosidase activity"/>
    <property type="evidence" value="ECO:0007669"/>
    <property type="project" value="TreeGrafter"/>
</dbReference>
<dbReference type="InterPro" id="IPR017853">
    <property type="entry name" value="GH"/>
</dbReference>
<accession>A0A2P5AKP9</accession>
<organism evidence="4 5">
    <name type="scientific">Trema orientale</name>
    <name type="common">Charcoal tree</name>
    <name type="synonym">Celtis orientalis</name>
    <dbReference type="NCBI Taxonomy" id="63057"/>
    <lineage>
        <taxon>Eukaryota</taxon>
        <taxon>Viridiplantae</taxon>
        <taxon>Streptophyta</taxon>
        <taxon>Embryophyta</taxon>
        <taxon>Tracheophyta</taxon>
        <taxon>Spermatophyta</taxon>
        <taxon>Magnoliopsida</taxon>
        <taxon>eudicotyledons</taxon>
        <taxon>Gunneridae</taxon>
        <taxon>Pentapetalae</taxon>
        <taxon>rosids</taxon>
        <taxon>fabids</taxon>
        <taxon>Rosales</taxon>
        <taxon>Cannabaceae</taxon>
        <taxon>Trema</taxon>
    </lineage>
</organism>
<evidence type="ECO:0000313" key="5">
    <source>
        <dbReference type="Proteomes" id="UP000237000"/>
    </source>
</evidence>
<dbReference type="InParanoid" id="A0A2P5AKP9"/>
<comment type="caution">
    <text evidence="4">The sequence shown here is derived from an EMBL/GenBank/DDBJ whole genome shotgun (WGS) entry which is preliminary data.</text>
</comment>
<dbReference type="Pfam" id="PF00232">
    <property type="entry name" value="Glyco_hydro_1"/>
    <property type="match status" value="1"/>
</dbReference>
<name>A0A2P5AKP9_TREOI</name>
<proteinExistence type="inferred from homology"/>
<dbReference type="InterPro" id="IPR001360">
    <property type="entry name" value="Glyco_hydro_1"/>
</dbReference>
<evidence type="ECO:0000256" key="2">
    <source>
        <dbReference type="ARBA" id="ARBA00022801"/>
    </source>
</evidence>
<reference evidence="5" key="1">
    <citation type="submission" date="2016-06" db="EMBL/GenBank/DDBJ databases">
        <title>Parallel loss of symbiosis genes in relatives of nitrogen-fixing non-legume Parasponia.</title>
        <authorList>
            <person name="Van Velzen R."/>
            <person name="Holmer R."/>
            <person name="Bu F."/>
            <person name="Rutten L."/>
            <person name="Van Zeijl A."/>
            <person name="Liu W."/>
            <person name="Santuari L."/>
            <person name="Cao Q."/>
            <person name="Sharma T."/>
            <person name="Shen D."/>
            <person name="Roswanjaya Y."/>
            <person name="Wardhani T."/>
            <person name="Kalhor M.S."/>
            <person name="Jansen J."/>
            <person name="Van den Hoogen J."/>
            <person name="Gungor B."/>
            <person name="Hartog M."/>
            <person name="Hontelez J."/>
            <person name="Verver J."/>
            <person name="Yang W.-C."/>
            <person name="Schijlen E."/>
            <person name="Repin R."/>
            <person name="Schilthuizen M."/>
            <person name="Schranz E."/>
            <person name="Heidstra R."/>
            <person name="Miyata K."/>
            <person name="Fedorova E."/>
            <person name="Kohlen W."/>
            <person name="Bisseling T."/>
            <person name="Smit S."/>
            <person name="Geurts R."/>
        </authorList>
    </citation>
    <scope>NUCLEOTIDE SEQUENCE [LARGE SCALE GENOMIC DNA]</scope>
    <source>
        <strain evidence="5">cv. RG33-2</strain>
    </source>
</reference>
<keyword evidence="2 4" id="KW-0378">Hydrolase</keyword>
<dbReference type="STRING" id="63057.A0A2P5AKP9"/>
<dbReference type="PANTHER" id="PTHR10353">
    <property type="entry name" value="GLYCOSYL HYDROLASE"/>
    <property type="match status" value="1"/>
</dbReference>
<dbReference type="SUPFAM" id="SSF51445">
    <property type="entry name" value="(Trans)glycosidases"/>
    <property type="match status" value="1"/>
</dbReference>
<dbReference type="PROSITE" id="PS00653">
    <property type="entry name" value="GLYCOSYL_HYDROL_F1_2"/>
    <property type="match status" value="1"/>
</dbReference>
<gene>
    <name evidence="4" type="ORF">TorRG33x02_348040</name>
</gene>
<dbReference type="OrthoDB" id="65569at2759"/>
<dbReference type="Gene3D" id="3.20.20.80">
    <property type="entry name" value="Glycosidases"/>
    <property type="match status" value="1"/>
</dbReference>
<sequence length="92" mass="10000">MVKKEEFLKQCQLDDGREVSLSDFPPNFVFGVATSAYQVEGASNEGGRGPSIWDAFSHTAGKIIDGSNGDTAVDQYHKFKVGLGQRDEGSSW</sequence>
<dbReference type="EMBL" id="JXTC01000800">
    <property type="protein sequence ID" value="PON37122.1"/>
    <property type="molecule type" value="Genomic_DNA"/>
</dbReference>
<protein>
    <submittedName>
        <fullName evidence="4">Glycoside hydrolase</fullName>
    </submittedName>
</protein>
<dbReference type="GO" id="GO:0005975">
    <property type="term" value="P:carbohydrate metabolic process"/>
    <property type="evidence" value="ECO:0007669"/>
    <property type="project" value="InterPro"/>
</dbReference>
<comment type="similarity">
    <text evidence="1 3">Belongs to the glycosyl hydrolase 1 family.</text>
</comment>
<dbReference type="Proteomes" id="UP000237000">
    <property type="component" value="Unassembled WGS sequence"/>
</dbReference>